<dbReference type="InterPro" id="IPR009060">
    <property type="entry name" value="UBA-like_sf"/>
</dbReference>
<dbReference type="InterPro" id="IPR035952">
    <property type="entry name" value="Rhomboid-like_sf"/>
</dbReference>
<keyword evidence="2 6" id="KW-0812">Transmembrane</keyword>
<reference evidence="9" key="1">
    <citation type="submission" date="2015-02" db="EMBL/GenBank/DDBJ databases">
        <title>Genome sequencing for Strongylocentrotus purpuratus.</title>
        <authorList>
            <person name="Murali S."/>
            <person name="Liu Y."/>
            <person name="Vee V."/>
            <person name="English A."/>
            <person name="Wang M."/>
            <person name="Skinner E."/>
            <person name="Han Y."/>
            <person name="Muzny D.M."/>
            <person name="Worley K.C."/>
            <person name="Gibbs R.A."/>
        </authorList>
    </citation>
    <scope>NUCLEOTIDE SEQUENCE</scope>
</reference>
<feature type="region of interest" description="Disordered" evidence="5">
    <location>
        <begin position="265"/>
        <end position="360"/>
    </location>
</feature>
<organism evidence="8 9">
    <name type="scientific">Strongylocentrotus purpuratus</name>
    <name type="common">Purple sea urchin</name>
    <dbReference type="NCBI Taxonomy" id="7668"/>
    <lineage>
        <taxon>Eukaryota</taxon>
        <taxon>Metazoa</taxon>
        <taxon>Echinodermata</taxon>
        <taxon>Eleutherozoa</taxon>
        <taxon>Echinozoa</taxon>
        <taxon>Echinoidea</taxon>
        <taxon>Euechinoidea</taxon>
        <taxon>Echinacea</taxon>
        <taxon>Camarodonta</taxon>
        <taxon>Echinidea</taxon>
        <taxon>Strongylocentrotidae</taxon>
        <taxon>Strongylocentrotus</taxon>
    </lineage>
</organism>
<feature type="compositionally biased region" description="Polar residues" evidence="5">
    <location>
        <begin position="284"/>
        <end position="295"/>
    </location>
</feature>
<feature type="compositionally biased region" description="Polar residues" evidence="5">
    <location>
        <begin position="334"/>
        <end position="344"/>
    </location>
</feature>
<evidence type="ECO:0000259" key="7">
    <source>
        <dbReference type="PROSITE" id="PS50030"/>
    </source>
</evidence>
<protein>
    <recommendedName>
        <fullName evidence="7">UBA domain-containing protein</fullName>
    </recommendedName>
</protein>
<proteinExistence type="predicted"/>
<dbReference type="InParanoid" id="A0A7M7NJY2"/>
<dbReference type="PANTHER" id="PTHR43066">
    <property type="entry name" value="RHOMBOID-RELATED PROTEIN"/>
    <property type="match status" value="1"/>
</dbReference>
<dbReference type="OrthoDB" id="272778at2759"/>
<dbReference type="CTD" id="337867"/>
<dbReference type="EnsemblMetazoa" id="XM_030981882">
    <property type="protein sequence ID" value="XP_030837742"/>
    <property type="gene ID" value="LOC100891422"/>
</dbReference>
<evidence type="ECO:0000256" key="1">
    <source>
        <dbReference type="ARBA" id="ARBA00004141"/>
    </source>
</evidence>
<dbReference type="PROSITE" id="PS50030">
    <property type="entry name" value="UBA"/>
    <property type="match status" value="1"/>
</dbReference>
<evidence type="ECO:0000256" key="2">
    <source>
        <dbReference type="ARBA" id="ARBA00022692"/>
    </source>
</evidence>
<dbReference type="SUPFAM" id="SSF46934">
    <property type="entry name" value="UBA-like"/>
    <property type="match status" value="1"/>
</dbReference>
<name>A0A7M7NJY2_STRPU</name>
<dbReference type="InterPro" id="IPR041928">
    <property type="entry name" value="UBA_UBAC2"/>
</dbReference>
<feature type="transmembrane region" description="Helical" evidence="6">
    <location>
        <begin position="162"/>
        <end position="192"/>
    </location>
</feature>
<dbReference type="AlphaFoldDB" id="A0A7M7NJY2"/>
<feature type="domain" description="UBA" evidence="7">
    <location>
        <begin position="350"/>
        <end position="390"/>
    </location>
</feature>
<feature type="compositionally biased region" description="Pro residues" evidence="5">
    <location>
        <begin position="315"/>
        <end position="332"/>
    </location>
</feature>
<dbReference type="SUPFAM" id="SSF144091">
    <property type="entry name" value="Rhomboid-like"/>
    <property type="match status" value="1"/>
</dbReference>
<dbReference type="InterPro" id="IPR015940">
    <property type="entry name" value="UBA"/>
</dbReference>
<dbReference type="PANTHER" id="PTHR43066:SF21">
    <property type="entry name" value="UBIQUITIN-ASSOCIATED DOMAIN-CONTAINING PROTEIN 2"/>
    <property type="match status" value="1"/>
</dbReference>
<evidence type="ECO:0000256" key="4">
    <source>
        <dbReference type="ARBA" id="ARBA00023136"/>
    </source>
</evidence>
<dbReference type="RefSeq" id="XP_030837742.1">
    <property type="nucleotide sequence ID" value="XM_030981882.1"/>
</dbReference>
<evidence type="ECO:0000313" key="8">
    <source>
        <dbReference type="EnsemblMetazoa" id="XP_030837742"/>
    </source>
</evidence>
<evidence type="ECO:0000313" key="9">
    <source>
        <dbReference type="Proteomes" id="UP000007110"/>
    </source>
</evidence>
<accession>A0A7M7NJY2</accession>
<keyword evidence="4 6" id="KW-0472">Membrane</keyword>
<dbReference type="CDD" id="cd14305">
    <property type="entry name" value="UBA_UBAC2"/>
    <property type="match status" value="1"/>
</dbReference>
<dbReference type="OMA" id="NYQDHRP"/>
<dbReference type="Gene3D" id="1.10.8.10">
    <property type="entry name" value="DNA helicase RuvA subunit, C-terminal domain"/>
    <property type="match status" value="1"/>
</dbReference>
<feature type="transmembrane region" description="Helical" evidence="6">
    <location>
        <begin position="92"/>
        <end position="114"/>
    </location>
</feature>
<dbReference type="GO" id="GO:0016020">
    <property type="term" value="C:membrane"/>
    <property type="evidence" value="ECO:0007669"/>
    <property type="project" value="UniProtKB-SubCell"/>
</dbReference>
<evidence type="ECO:0000256" key="5">
    <source>
        <dbReference type="SAM" id="MobiDB-lite"/>
    </source>
</evidence>
<sequence length="390" mass="42837">MSQPYSPSGFYKTPVSKALLILGSVISGSLVLLGPKYQNYFVYSNDYLLAGSELWRLVTCKLAFLEIHSLLLGASLFYHFRVLERRYGSAKFVSFLVANGLFCIGAEVAAIFALEALEYRVLPHTLCGPQSIVLSMFVPFFMDIPNVSSQSHFLADVVAGKWVSYILGIYLTTLTHTTPLAIAYGITAGILYRLNFLYVKTWVTIPQTLSSLCHGAFGWLLSSRPPSEGAVPMGATLEIQRQQRTELMEQRMLLAQAQRFRSIQRQNAIRRPIRQTFPLRRQEGSSGPRQQNSVRNGEPNGGINFPPANGSTPPVTSPPSPSPPPPPPPPPVSQDASDQPSTSRAHGGSDTEEDKIEQLVDMGFNRGAVMQALTMSNNDVTMATSVLLQE</sequence>
<comment type="subcellular location">
    <subcellularLocation>
        <location evidence="1">Membrane</location>
        <topology evidence="1">Multi-pass membrane protein</topology>
    </subcellularLocation>
</comment>
<evidence type="ECO:0000256" key="3">
    <source>
        <dbReference type="ARBA" id="ARBA00022989"/>
    </source>
</evidence>
<evidence type="ECO:0000256" key="6">
    <source>
        <dbReference type="SAM" id="Phobius"/>
    </source>
</evidence>
<dbReference type="KEGG" id="spu:100891422"/>
<dbReference type="Proteomes" id="UP000007110">
    <property type="component" value="Unassembled WGS sequence"/>
</dbReference>
<feature type="transmembrane region" description="Helical" evidence="6">
    <location>
        <begin position="15"/>
        <end position="33"/>
    </location>
</feature>
<keyword evidence="3 6" id="KW-1133">Transmembrane helix</keyword>
<dbReference type="GeneID" id="100891422"/>
<reference evidence="8" key="2">
    <citation type="submission" date="2021-01" db="UniProtKB">
        <authorList>
            <consortium name="EnsemblMetazoa"/>
        </authorList>
    </citation>
    <scope>IDENTIFICATION</scope>
</reference>
<keyword evidence="9" id="KW-1185">Reference proteome</keyword>
<dbReference type="SMART" id="SM00165">
    <property type="entry name" value="UBA"/>
    <property type="match status" value="1"/>
</dbReference>